<sequence>MLFIFCILGDDVDCKNGRKSFGSISCSICLQTVTDNGDRLWAKLQCGHQFHLETISNQESN</sequence>
<dbReference type="PANTHER" id="PTHR46798">
    <property type="entry name" value="OS09G0511500 PROTEIN"/>
    <property type="match status" value="1"/>
</dbReference>
<dbReference type="InterPro" id="IPR044274">
    <property type="entry name" value="RFI2"/>
</dbReference>
<dbReference type="PANTHER" id="PTHR46798:SF3">
    <property type="entry name" value="RING FINGER FAMILY PROTEIN"/>
    <property type="match status" value="1"/>
</dbReference>
<keyword evidence="3" id="KW-1185">Reference proteome</keyword>
<proteinExistence type="predicted"/>
<name>A0A5D2NXD4_GOSTO</name>
<dbReference type="EMBL" id="CM017618">
    <property type="protein sequence ID" value="TYI08662.1"/>
    <property type="molecule type" value="Genomic_DNA"/>
</dbReference>
<gene>
    <name evidence="2" type="ORF">ES332_A09G015500v1</name>
</gene>
<protein>
    <recommendedName>
        <fullName evidence="1">RING-type domain-containing protein</fullName>
    </recommendedName>
</protein>
<dbReference type="Proteomes" id="UP000322667">
    <property type="component" value="Chromosome A09"/>
</dbReference>
<dbReference type="AlphaFoldDB" id="A0A5D2NXD4"/>
<dbReference type="InterPro" id="IPR013083">
    <property type="entry name" value="Znf_RING/FYVE/PHD"/>
</dbReference>
<evidence type="ECO:0000313" key="2">
    <source>
        <dbReference type="EMBL" id="TYI08662.1"/>
    </source>
</evidence>
<dbReference type="SUPFAM" id="SSF57850">
    <property type="entry name" value="RING/U-box"/>
    <property type="match status" value="1"/>
</dbReference>
<accession>A0A5D2NXD4</accession>
<dbReference type="Pfam" id="PF17123">
    <property type="entry name" value="zf-RING_11"/>
    <property type="match status" value="1"/>
</dbReference>
<organism evidence="2 3">
    <name type="scientific">Gossypium tomentosum</name>
    <name type="common">Hawaiian cotton</name>
    <name type="synonym">Gossypium sandvicense</name>
    <dbReference type="NCBI Taxonomy" id="34277"/>
    <lineage>
        <taxon>Eukaryota</taxon>
        <taxon>Viridiplantae</taxon>
        <taxon>Streptophyta</taxon>
        <taxon>Embryophyta</taxon>
        <taxon>Tracheophyta</taxon>
        <taxon>Spermatophyta</taxon>
        <taxon>Magnoliopsida</taxon>
        <taxon>eudicotyledons</taxon>
        <taxon>Gunneridae</taxon>
        <taxon>Pentapetalae</taxon>
        <taxon>rosids</taxon>
        <taxon>malvids</taxon>
        <taxon>Malvales</taxon>
        <taxon>Malvaceae</taxon>
        <taxon>Malvoideae</taxon>
        <taxon>Gossypium</taxon>
    </lineage>
</organism>
<feature type="domain" description="RING-type" evidence="1">
    <location>
        <begin position="26"/>
        <end position="52"/>
    </location>
</feature>
<dbReference type="InterPro" id="IPR001841">
    <property type="entry name" value="Znf_RING"/>
</dbReference>
<dbReference type="GO" id="GO:0004842">
    <property type="term" value="F:ubiquitin-protein transferase activity"/>
    <property type="evidence" value="ECO:0007669"/>
    <property type="project" value="InterPro"/>
</dbReference>
<reference evidence="2 3" key="1">
    <citation type="submission" date="2019-07" db="EMBL/GenBank/DDBJ databases">
        <title>WGS assembly of Gossypium tomentosum.</title>
        <authorList>
            <person name="Chen Z.J."/>
            <person name="Sreedasyam A."/>
            <person name="Ando A."/>
            <person name="Song Q."/>
            <person name="De L."/>
            <person name="Hulse-Kemp A."/>
            <person name="Ding M."/>
            <person name="Ye W."/>
            <person name="Kirkbride R."/>
            <person name="Jenkins J."/>
            <person name="Plott C."/>
            <person name="Lovell J."/>
            <person name="Lin Y.-M."/>
            <person name="Vaughn R."/>
            <person name="Liu B."/>
            <person name="Li W."/>
            <person name="Simpson S."/>
            <person name="Scheffler B."/>
            <person name="Saski C."/>
            <person name="Grover C."/>
            <person name="Hu G."/>
            <person name="Conover J."/>
            <person name="Carlson J."/>
            <person name="Shu S."/>
            <person name="Boston L."/>
            <person name="Williams M."/>
            <person name="Peterson D."/>
            <person name="Mcgee K."/>
            <person name="Jones D."/>
            <person name="Wendel J."/>
            <person name="Stelly D."/>
            <person name="Grimwood J."/>
            <person name="Schmutz J."/>
        </authorList>
    </citation>
    <scope>NUCLEOTIDE SEQUENCE [LARGE SCALE GENOMIC DNA]</scope>
    <source>
        <strain evidence="2">7179.01</strain>
    </source>
</reference>
<evidence type="ECO:0000313" key="3">
    <source>
        <dbReference type="Proteomes" id="UP000322667"/>
    </source>
</evidence>
<dbReference type="Gene3D" id="3.30.40.10">
    <property type="entry name" value="Zinc/RING finger domain, C3HC4 (zinc finger)"/>
    <property type="match status" value="1"/>
</dbReference>
<evidence type="ECO:0000259" key="1">
    <source>
        <dbReference type="Pfam" id="PF17123"/>
    </source>
</evidence>